<evidence type="ECO:0000313" key="3">
    <source>
        <dbReference type="Proteomes" id="UP000324222"/>
    </source>
</evidence>
<name>A0A5B7JSZ8_PORTR</name>
<dbReference type="AlphaFoldDB" id="A0A5B7JSZ8"/>
<dbReference type="EMBL" id="VSRR010109901">
    <property type="protein sequence ID" value="MPC97426.1"/>
    <property type="molecule type" value="Genomic_DNA"/>
</dbReference>
<dbReference type="Proteomes" id="UP000324222">
    <property type="component" value="Unassembled WGS sequence"/>
</dbReference>
<gene>
    <name evidence="2" type="ORF">E2C01_092741</name>
</gene>
<comment type="caution">
    <text evidence="2">The sequence shown here is derived from an EMBL/GenBank/DDBJ whole genome shotgun (WGS) entry which is preliminary data.</text>
</comment>
<accession>A0A5B7JSZ8</accession>
<evidence type="ECO:0000256" key="1">
    <source>
        <dbReference type="SAM" id="MobiDB-lite"/>
    </source>
</evidence>
<protein>
    <submittedName>
        <fullName evidence="2">Uncharacterized protein</fullName>
    </submittedName>
</protein>
<evidence type="ECO:0000313" key="2">
    <source>
        <dbReference type="EMBL" id="MPC97426.1"/>
    </source>
</evidence>
<feature type="region of interest" description="Disordered" evidence="1">
    <location>
        <begin position="1"/>
        <end position="24"/>
    </location>
</feature>
<proteinExistence type="predicted"/>
<reference evidence="2 3" key="1">
    <citation type="submission" date="2019-05" db="EMBL/GenBank/DDBJ databases">
        <title>Another draft genome of Portunus trituberculatus and its Hox gene families provides insights of decapod evolution.</title>
        <authorList>
            <person name="Jeong J.-H."/>
            <person name="Song I."/>
            <person name="Kim S."/>
            <person name="Choi T."/>
            <person name="Kim D."/>
            <person name="Ryu S."/>
            <person name="Kim W."/>
        </authorList>
    </citation>
    <scope>NUCLEOTIDE SEQUENCE [LARGE SCALE GENOMIC DNA]</scope>
    <source>
        <tissue evidence="2">Muscle</tissue>
    </source>
</reference>
<organism evidence="2 3">
    <name type="scientific">Portunus trituberculatus</name>
    <name type="common">Swimming crab</name>
    <name type="synonym">Neptunus trituberculatus</name>
    <dbReference type="NCBI Taxonomy" id="210409"/>
    <lineage>
        <taxon>Eukaryota</taxon>
        <taxon>Metazoa</taxon>
        <taxon>Ecdysozoa</taxon>
        <taxon>Arthropoda</taxon>
        <taxon>Crustacea</taxon>
        <taxon>Multicrustacea</taxon>
        <taxon>Malacostraca</taxon>
        <taxon>Eumalacostraca</taxon>
        <taxon>Eucarida</taxon>
        <taxon>Decapoda</taxon>
        <taxon>Pleocyemata</taxon>
        <taxon>Brachyura</taxon>
        <taxon>Eubrachyura</taxon>
        <taxon>Portunoidea</taxon>
        <taxon>Portunidae</taxon>
        <taxon>Portuninae</taxon>
        <taxon>Portunus</taxon>
    </lineage>
</organism>
<sequence length="106" mass="12036">MTSKLEEPSGRSSWLRGAGVSMHSHEMKRDRFYPLPSTPKFCSYVRKLLESRKISCSRTVRLAICNCVKRRYFGGCRSPLRHAGLAVSAIHRKESIPGHANRPLHT</sequence>
<keyword evidence="3" id="KW-1185">Reference proteome</keyword>